<dbReference type="GO" id="GO:0016020">
    <property type="term" value="C:membrane"/>
    <property type="evidence" value="ECO:0007669"/>
    <property type="project" value="UniProtKB-SubCell"/>
</dbReference>
<dbReference type="Pfam" id="PF20684">
    <property type="entry name" value="Fung_rhodopsin"/>
    <property type="match status" value="1"/>
</dbReference>
<keyword evidence="3 6" id="KW-1133">Transmembrane helix</keyword>
<organism evidence="8 9">
    <name type="scientific">Aspergillus versicolor CBS 583.65</name>
    <dbReference type="NCBI Taxonomy" id="1036611"/>
    <lineage>
        <taxon>Eukaryota</taxon>
        <taxon>Fungi</taxon>
        <taxon>Dikarya</taxon>
        <taxon>Ascomycota</taxon>
        <taxon>Pezizomycotina</taxon>
        <taxon>Eurotiomycetes</taxon>
        <taxon>Eurotiomycetidae</taxon>
        <taxon>Eurotiales</taxon>
        <taxon>Aspergillaceae</taxon>
        <taxon>Aspergillus</taxon>
        <taxon>Aspergillus subgen. Nidulantes</taxon>
    </lineage>
</organism>
<feature type="transmembrane region" description="Helical" evidence="6">
    <location>
        <begin position="246"/>
        <end position="268"/>
    </location>
</feature>
<comment type="subcellular location">
    <subcellularLocation>
        <location evidence="1">Membrane</location>
        <topology evidence="1">Multi-pass membrane protein</topology>
    </subcellularLocation>
</comment>
<dbReference type="VEuPathDB" id="FungiDB:ASPVEDRAFT_55451"/>
<dbReference type="InterPro" id="IPR049326">
    <property type="entry name" value="Rhodopsin_dom_fungi"/>
</dbReference>
<proteinExistence type="inferred from homology"/>
<dbReference type="RefSeq" id="XP_040671375.1">
    <property type="nucleotide sequence ID" value="XM_040815078.1"/>
</dbReference>
<feature type="transmembrane region" description="Helical" evidence="6">
    <location>
        <begin position="6"/>
        <end position="26"/>
    </location>
</feature>
<gene>
    <name evidence="8" type="ORF">ASPVEDRAFT_55451</name>
</gene>
<sequence length="360" mass="39834">MGELKGRSISIFVVTVVFLALSFVAVSLRCFARLRLVRAFGWDDSLMVLAMALNIVFAICGITGSFYGIGRRMEDLIDDIPGVEKALFWWWLGQASYVFTCVIAKMSIALTLLRLTISRVHQAIIWTVVGVSVVVGLAFWFTLILQCHPVSYFWHRFTSSGTCINLNYLEGVAYLYSVTAVICDFILALLPIALVWKLQMNFRTKAALAAILGLGCIASTAVIIRIPYLHYYKDDDFLYATTDISIWSNVEASLGITAGSLVTVRSLFRFFRGSGNEESGSRAASDLPLSRMDMGMNMNGVTRTRSGQEETDDFWWLEVGVEPGLEGTRSTTQISTSQICGQEDLKHIGGTLLTSSRSNS</sequence>
<protein>
    <recommendedName>
        <fullName evidence="7">Rhodopsin domain-containing protein</fullName>
    </recommendedName>
</protein>
<keyword evidence="9" id="KW-1185">Reference proteome</keyword>
<evidence type="ECO:0000313" key="9">
    <source>
        <dbReference type="Proteomes" id="UP000184073"/>
    </source>
</evidence>
<reference evidence="9" key="1">
    <citation type="journal article" date="2017" name="Genome Biol.">
        <title>Comparative genomics reveals high biological diversity and specific adaptations in the industrially and medically important fungal genus Aspergillus.</title>
        <authorList>
            <person name="de Vries R.P."/>
            <person name="Riley R."/>
            <person name="Wiebenga A."/>
            <person name="Aguilar-Osorio G."/>
            <person name="Amillis S."/>
            <person name="Uchima C.A."/>
            <person name="Anderluh G."/>
            <person name="Asadollahi M."/>
            <person name="Askin M."/>
            <person name="Barry K."/>
            <person name="Battaglia E."/>
            <person name="Bayram O."/>
            <person name="Benocci T."/>
            <person name="Braus-Stromeyer S.A."/>
            <person name="Caldana C."/>
            <person name="Canovas D."/>
            <person name="Cerqueira G.C."/>
            <person name="Chen F."/>
            <person name="Chen W."/>
            <person name="Choi C."/>
            <person name="Clum A."/>
            <person name="Dos Santos R.A."/>
            <person name="Damasio A.R."/>
            <person name="Diallinas G."/>
            <person name="Emri T."/>
            <person name="Fekete E."/>
            <person name="Flipphi M."/>
            <person name="Freyberg S."/>
            <person name="Gallo A."/>
            <person name="Gournas C."/>
            <person name="Habgood R."/>
            <person name="Hainaut M."/>
            <person name="Harispe M.L."/>
            <person name="Henrissat B."/>
            <person name="Hilden K.S."/>
            <person name="Hope R."/>
            <person name="Hossain A."/>
            <person name="Karabika E."/>
            <person name="Karaffa L."/>
            <person name="Karanyi Z."/>
            <person name="Krasevec N."/>
            <person name="Kuo A."/>
            <person name="Kusch H."/>
            <person name="LaButti K."/>
            <person name="Lagendijk E.L."/>
            <person name="Lapidus A."/>
            <person name="Levasseur A."/>
            <person name="Lindquist E."/>
            <person name="Lipzen A."/>
            <person name="Logrieco A.F."/>
            <person name="MacCabe A."/>
            <person name="Maekelae M.R."/>
            <person name="Malavazi I."/>
            <person name="Melin P."/>
            <person name="Meyer V."/>
            <person name="Mielnichuk N."/>
            <person name="Miskei M."/>
            <person name="Molnar A.P."/>
            <person name="Mule G."/>
            <person name="Ngan C.Y."/>
            <person name="Orejas M."/>
            <person name="Orosz E."/>
            <person name="Ouedraogo J.P."/>
            <person name="Overkamp K.M."/>
            <person name="Park H.-S."/>
            <person name="Perrone G."/>
            <person name="Piumi F."/>
            <person name="Punt P.J."/>
            <person name="Ram A.F."/>
            <person name="Ramon A."/>
            <person name="Rauscher S."/>
            <person name="Record E."/>
            <person name="Riano-Pachon D.M."/>
            <person name="Robert V."/>
            <person name="Roehrig J."/>
            <person name="Ruller R."/>
            <person name="Salamov A."/>
            <person name="Salih N.S."/>
            <person name="Samson R.A."/>
            <person name="Sandor E."/>
            <person name="Sanguinetti M."/>
            <person name="Schuetze T."/>
            <person name="Sepcic K."/>
            <person name="Shelest E."/>
            <person name="Sherlock G."/>
            <person name="Sophianopoulou V."/>
            <person name="Squina F.M."/>
            <person name="Sun H."/>
            <person name="Susca A."/>
            <person name="Todd R.B."/>
            <person name="Tsang A."/>
            <person name="Unkles S.E."/>
            <person name="van de Wiele N."/>
            <person name="van Rossen-Uffink D."/>
            <person name="Oliveira J.V."/>
            <person name="Vesth T.C."/>
            <person name="Visser J."/>
            <person name="Yu J.-H."/>
            <person name="Zhou M."/>
            <person name="Andersen M.R."/>
            <person name="Archer D.B."/>
            <person name="Baker S.E."/>
            <person name="Benoit I."/>
            <person name="Brakhage A.A."/>
            <person name="Braus G.H."/>
            <person name="Fischer R."/>
            <person name="Frisvad J.C."/>
            <person name="Goldman G.H."/>
            <person name="Houbraken J."/>
            <person name="Oakley B."/>
            <person name="Pocsi I."/>
            <person name="Scazzocchio C."/>
            <person name="Seiboth B."/>
            <person name="vanKuyk P.A."/>
            <person name="Wortman J."/>
            <person name="Dyer P.S."/>
            <person name="Grigoriev I.V."/>
        </authorList>
    </citation>
    <scope>NUCLEOTIDE SEQUENCE [LARGE SCALE GENOMIC DNA]</scope>
    <source>
        <strain evidence="9">CBS 583.65</strain>
    </source>
</reference>
<keyword evidence="4 6" id="KW-0472">Membrane</keyword>
<dbReference type="EMBL" id="KV878133">
    <property type="protein sequence ID" value="OJJ05613.1"/>
    <property type="molecule type" value="Genomic_DNA"/>
</dbReference>
<feature type="transmembrane region" description="Helical" evidence="6">
    <location>
        <begin position="124"/>
        <end position="145"/>
    </location>
</feature>
<evidence type="ECO:0000256" key="4">
    <source>
        <dbReference type="ARBA" id="ARBA00023136"/>
    </source>
</evidence>
<evidence type="ECO:0000313" key="8">
    <source>
        <dbReference type="EMBL" id="OJJ05613.1"/>
    </source>
</evidence>
<feature type="transmembrane region" description="Helical" evidence="6">
    <location>
        <begin position="208"/>
        <end position="226"/>
    </location>
</feature>
<keyword evidence="2 6" id="KW-0812">Transmembrane</keyword>
<evidence type="ECO:0000256" key="1">
    <source>
        <dbReference type="ARBA" id="ARBA00004141"/>
    </source>
</evidence>
<name>A0A1L9PVX1_ASPVE</name>
<accession>A0A1L9PVX1</accession>
<dbReference type="PANTHER" id="PTHR33048:SF140">
    <property type="entry name" value="ATPASE, PUTATIVE (EUROFUNG)-RELATED"/>
    <property type="match status" value="1"/>
</dbReference>
<evidence type="ECO:0000256" key="3">
    <source>
        <dbReference type="ARBA" id="ARBA00022989"/>
    </source>
</evidence>
<evidence type="ECO:0000256" key="2">
    <source>
        <dbReference type="ARBA" id="ARBA00022692"/>
    </source>
</evidence>
<dbReference type="OrthoDB" id="3897607at2759"/>
<evidence type="ECO:0000259" key="7">
    <source>
        <dbReference type="Pfam" id="PF20684"/>
    </source>
</evidence>
<dbReference type="AlphaFoldDB" id="A0A1L9PVX1"/>
<feature type="transmembrane region" description="Helical" evidence="6">
    <location>
        <begin position="46"/>
        <end position="69"/>
    </location>
</feature>
<dbReference type="GeneID" id="63730589"/>
<dbReference type="Proteomes" id="UP000184073">
    <property type="component" value="Unassembled WGS sequence"/>
</dbReference>
<evidence type="ECO:0000256" key="5">
    <source>
        <dbReference type="ARBA" id="ARBA00038359"/>
    </source>
</evidence>
<feature type="transmembrane region" description="Helical" evidence="6">
    <location>
        <begin position="89"/>
        <end position="112"/>
    </location>
</feature>
<feature type="transmembrane region" description="Helical" evidence="6">
    <location>
        <begin position="174"/>
        <end position="196"/>
    </location>
</feature>
<feature type="domain" description="Rhodopsin" evidence="7">
    <location>
        <begin position="28"/>
        <end position="269"/>
    </location>
</feature>
<dbReference type="PANTHER" id="PTHR33048">
    <property type="entry name" value="PTH11-LIKE INTEGRAL MEMBRANE PROTEIN (AFU_ORTHOLOGUE AFUA_5G11245)"/>
    <property type="match status" value="1"/>
</dbReference>
<dbReference type="InterPro" id="IPR052337">
    <property type="entry name" value="SAT4-like"/>
</dbReference>
<evidence type="ECO:0000256" key="6">
    <source>
        <dbReference type="SAM" id="Phobius"/>
    </source>
</evidence>
<comment type="similarity">
    <text evidence="5">Belongs to the SAT4 family.</text>
</comment>